<dbReference type="AlphaFoldDB" id="A0A0G0DHS9"/>
<comment type="caution">
    <text evidence="1">The sequence shown here is derived from an EMBL/GenBank/DDBJ whole genome shotgun (WGS) entry which is preliminary data.</text>
</comment>
<name>A0A0G0DHS9_9BACT</name>
<dbReference type="Proteomes" id="UP000034316">
    <property type="component" value="Unassembled WGS sequence"/>
</dbReference>
<evidence type="ECO:0000313" key="2">
    <source>
        <dbReference type="Proteomes" id="UP000034316"/>
    </source>
</evidence>
<proteinExistence type="predicted"/>
<reference evidence="1 2" key="1">
    <citation type="journal article" date="2015" name="Nature">
        <title>rRNA introns, odd ribosomes, and small enigmatic genomes across a large radiation of phyla.</title>
        <authorList>
            <person name="Brown C.T."/>
            <person name="Hug L.A."/>
            <person name="Thomas B.C."/>
            <person name="Sharon I."/>
            <person name="Castelle C.J."/>
            <person name="Singh A."/>
            <person name="Wilkins M.J."/>
            <person name="Williams K.H."/>
            <person name="Banfield J.F."/>
        </authorList>
    </citation>
    <scope>NUCLEOTIDE SEQUENCE [LARGE SCALE GENOMIC DNA]</scope>
</reference>
<organism evidence="1 2">
    <name type="scientific">Berkelbacteria bacterium GW2011_GWA2_35_9</name>
    <dbReference type="NCBI Taxonomy" id="1618333"/>
    <lineage>
        <taxon>Bacteria</taxon>
        <taxon>Candidatus Berkelbacteria</taxon>
    </lineage>
</organism>
<sequence length="124" mass="14335">MIEVYFSTDGKQTIHVQTETTEELNKLLPYAKELYKRVCNEFGTKVQMWGEVMNGNGKVKEQPKQENLPYPAPLCTVHKQPLEYKEGPYGWFWGCQVKLPNGEWCKAKARSADLRLREAVNKVV</sequence>
<protein>
    <submittedName>
        <fullName evidence="1">Uncharacterized protein</fullName>
    </submittedName>
</protein>
<evidence type="ECO:0000313" key="1">
    <source>
        <dbReference type="EMBL" id="KKP88286.1"/>
    </source>
</evidence>
<accession>A0A0G0DHS9</accession>
<dbReference type="EMBL" id="LBRB01000017">
    <property type="protein sequence ID" value="KKP88286.1"/>
    <property type="molecule type" value="Genomic_DNA"/>
</dbReference>
<gene>
    <name evidence="1" type="ORF">UR93_C0017G0001</name>
</gene>